<proteinExistence type="predicted"/>
<sequence length="473" mass="52968">MVRYSLIYLSIALLCSVTAKETGRPLGVSPQDAPFYDSSKDFQCRDGSKNIPFDSVNDNYCDCDDGSDEPSTGACPDTFFYCSNDGFRPENIPSSRVGDTICDCCSGEDEPDTTNCPNICDELGKNDRVRKQERLLVITSGYAKRLELAAEGLKMWNEKTAAIDATKETVDALRAAKTLLEAEKAPLEEKENELKGGADKLWDDKVAAITTAKAKKLFKILDVDEDNKITIPEIMVRKEADGDENGETSEDEAKIFLNDLEEVDFETFKSQLYDSFKYKLTEHNGQDEEIAGEEQKKDEEEVGEKPEYDQVIKDAIAAADQIREKVREINDKINSAEDADRDNASFLKQDFGEDKSWGPLYKKCFEYKQKQYVYKLCLFDKTSQKDSNGYSETSLGNWENWSTTSSVPHTLQSYTHGQGCWNGPDRSTKVVIECGNETELVDASEPAKCEYQFTLVTPAVCPNPATIGPHDEL</sequence>
<protein>
    <submittedName>
        <fullName evidence="2">Glucosidase 2 subunit beta</fullName>
    </submittedName>
</protein>
<organism evidence="1 2">
    <name type="scientific">Rhabditophanes sp. KR3021</name>
    <dbReference type="NCBI Taxonomy" id="114890"/>
    <lineage>
        <taxon>Eukaryota</taxon>
        <taxon>Metazoa</taxon>
        <taxon>Ecdysozoa</taxon>
        <taxon>Nematoda</taxon>
        <taxon>Chromadorea</taxon>
        <taxon>Rhabditida</taxon>
        <taxon>Tylenchina</taxon>
        <taxon>Panagrolaimomorpha</taxon>
        <taxon>Strongyloidoidea</taxon>
        <taxon>Alloionematidae</taxon>
        <taxon>Rhabditophanes</taxon>
    </lineage>
</organism>
<reference evidence="2" key="1">
    <citation type="submission" date="2016-11" db="UniProtKB">
        <authorList>
            <consortium name="WormBaseParasite"/>
        </authorList>
    </citation>
    <scope>IDENTIFICATION</scope>
    <source>
        <strain evidence="2">KR3021</strain>
    </source>
</reference>
<evidence type="ECO:0000313" key="2">
    <source>
        <dbReference type="WBParaSite" id="RSKR_0000624100.1"/>
    </source>
</evidence>
<dbReference type="Proteomes" id="UP000095286">
    <property type="component" value="Unplaced"/>
</dbReference>
<name>A0AC35U0V9_9BILA</name>
<evidence type="ECO:0000313" key="1">
    <source>
        <dbReference type="Proteomes" id="UP000095286"/>
    </source>
</evidence>
<dbReference type="WBParaSite" id="RSKR_0000624100.1">
    <property type="protein sequence ID" value="RSKR_0000624100.1"/>
    <property type="gene ID" value="RSKR_0000624100"/>
</dbReference>
<accession>A0AC35U0V9</accession>